<dbReference type="EMBL" id="VUJU01004804">
    <property type="protein sequence ID" value="KAF0753211.1"/>
    <property type="molecule type" value="Genomic_DNA"/>
</dbReference>
<evidence type="ECO:0000313" key="11">
    <source>
        <dbReference type="Proteomes" id="UP000478052"/>
    </source>
</evidence>
<dbReference type="FunFam" id="2.30.30.40:FF:000072">
    <property type="entry name" value="Unconventional Myosin IB"/>
    <property type="match status" value="1"/>
</dbReference>
<dbReference type="PANTHER" id="PTHR46026:SF1">
    <property type="entry name" value="RHO-TYPE GUANINE NUCLEOTIDE EXCHANGE FACTOR, ISOFORM F"/>
    <property type="match status" value="1"/>
</dbReference>
<evidence type="ECO:0000256" key="2">
    <source>
        <dbReference type="ARBA" id="ARBA00022443"/>
    </source>
</evidence>
<dbReference type="SUPFAM" id="SSF50729">
    <property type="entry name" value="PH domain-like"/>
    <property type="match status" value="1"/>
</dbReference>
<dbReference type="InterPro" id="IPR011993">
    <property type="entry name" value="PH-like_dom_sf"/>
</dbReference>
<evidence type="ECO:0000259" key="9">
    <source>
        <dbReference type="PROSITE" id="PS50010"/>
    </source>
</evidence>
<dbReference type="Pfam" id="PF00169">
    <property type="entry name" value="PH"/>
    <property type="match status" value="1"/>
</dbReference>
<dbReference type="Gene3D" id="2.30.29.30">
    <property type="entry name" value="Pleckstrin-homology domain (PH domain)/Phosphotyrosine-binding domain (PTB)"/>
    <property type="match status" value="1"/>
</dbReference>
<dbReference type="PROSITE" id="PS50002">
    <property type="entry name" value="SH3"/>
    <property type="match status" value="1"/>
</dbReference>
<evidence type="ECO:0000256" key="6">
    <source>
        <dbReference type="SAM" id="Coils"/>
    </source>
</evidence>
<dbReference type="FunFam" id="1.20.900.10:FF:000016">
    <property type="entry name" value="Rho guanine nucleotide exchange factor 6"/>
    <property type="match status" value="1"/>
</dbReference>
<feature type="domain" description="PH" evidence="8">
    <location>
        <begin position="289"/>
        <end position="390"/>
    </location>
</feature>
<dbReference type="InterPro" id="IPR036028">
    <property type="entry name" value="SH3-like_dom_sf"/>
</dbReference>
<evidence type="ECO:0000256" key="3">
    <source>
        <dbReference type="ARBA" id="ARBA00022658"/>
    </source>
</evidence>
<dbReference type="GO" id="GO:0005737">
    <property type="term" value="C:cytoplasm"/>
    <property type="evidence" value="ECO:0007669"/>
    <property type="project" value="TreeGrafter"/>
</dbReference>
<sequence>MTSNEPLLVQAVYSFKGKNNDELCLKKGDIVIVTQKEDGGWWEGTLKEKTGWFPSNYVREYKPQAENTTNNKVPNILIDLTEQLRSNRAVVVMDIVESERAHVTELKTLIQSFLVPLKNSNIMTIEEYNQLVNNIEEVSKTHEELLKSLEQVSGLPQSDQRIGKLFLNKASFIRTVHLQYCASHPRAVNIIDKYKDELNQIMETQGAVSPGILVLTVSLSKPFRRLDKYSGMLQELERHLEESHVDRGDTQRSISIYKEIASVCLSTRKQKELELSILSGVVQEWEGTDALSLGDAIKIGSVAFGSEHKDRYLMLFSTHLVILSVSQRLSSFIYEGKLPLSGICVKKLDNNGAIKNAFEISGPLIDHIVAVCQSKEEQIDWIQKINKQLGNKCATNTTSSKSVSLSLGRLSDYFAHLVCKGVITRSLLKLILYTQYINNIDTSKVVRRYANERSEFYSPCKSKQQCLEGTQYNDKSNVSNSYDISSPRHCSSMVLKEDGKIIYGKKLLFTPIQTKACQDLTMSTLYKEDMNDNYNQHCLNFESNIENLKPKHLTIPLLNTDNKDDIYLSDNQDSTFSLCDLKTSYCYDNSGEDEKDTEISQDFQYFNFKDHNSLRSSDSGLADITIPIAQQSPLPPTETSSSNSENLCKCSSSLHINSCIFEDIDSLSLNNNVFVPLDKGVTFRSELYAHWWLKKKLQGPPDSCDSGKILIYF</sequence>
<dbReference type="CDD" id="cd11877">
    <property type="entry name" value="SH3_PIX"/>
    <property type="match status" value="1"/>
</dbReference>
<evidence type="ECO:0000256" key="4">
    <source>
        <dbReference type="ARBA" id="ARBA00023273"/>
    </source>
</evidence>
<dbReference type="InterPro" id="IPR000219">
    <property type="entry name" value="DH_dom"/>
</dbReference>
<dbReference type="OrthoDB" id="6019202at2759"/>
<dbReference type="SMART" id="SM00325">
    <property type="entry name" value="RhoGEF"/>
    <property type="match status" value="1"/>
</dbReference>
<feature type="domain" description="DH" evidence="9">
    <location>
        <begin position="87"/>
        <end position="267"/>
    </location>
</feature>
<dbReference type="CDD" id="cd00160">
    <property type="entry name" value="RhoGEF"/>
    <property type="match status" value="1"/>
</dbReference>
<feature type="domain" description="SH3" evidence="7">
    <location>
        <begin position="4"/>
        <end position="63"/>
    </location>
</feature>
<dbReference type="SUPFAM" id="SSF50044">
    <property type="entry name" value="SH3-domain"/>
    <property type="match status" value="1"/>
</dbReference>
<keyword evidence="2 5" id="KW-0728">SH3 domain</keyword>
<dbReference type="InterPro" id="IPR046376">
    <property type="entry name" value="PH_Cool_Pix"/>
</dbReference>
<keyword evidence="6" id="KW-0175">Coiled coil</keyword>
<dbReference type="InterPro" id="IPR035899">
    <property type="entry name" value="DBL_dom_sf"/>
</dbReference>
<evidence type="ECO:0000259" key="8">
    <source>
        <dbReference type="PROSITE" id="PS50003"/>
    </source>
</evidence>
<keyword evidence="4" id="KW-0966">Cell projection</keyword>
<dbReference type="CDD" id="cd01225">
    <property type="entry name" value="PH_Cool_Pix"/>
    <property type="match status" value="1"/>
</dbReference>
<dbReference type="Proteomes" id="UP000478052">
    <property type="component" value="Unassembled WGS sequence"/>
</dbReference>
<accession>A0A6G0YCC0</accession>
<protein>
    <submittedName>
        <fullName evidence="10">Rho guanine nucleotide exchange factor 7 isoform X2</fullName>
    </submittedName>
</protein>
<dbReference type="PROSITE" id="PS50003">
    <property type="entry name" value="PH_DOMAIN"/>
    <property type="match status" value="1"/>
</dbReference>
<evidence type="ECO:0000256" key="1">
    <source>
        <dbReference type="ARBA" id="ARBA00004510"/>
    </source>
</evidence>
<keyword evidence="11" id="KW-1185">Reference proteome</keyword>
<dbReference type="InterPro" id="IPR001452">
    <property type="entry name" value="SH3_domain"/>
</dbReference>
<evidence type="ECO:0000313" key="10">
    <source>
        <dbReference type="EMBL" id="KAF0753211.1"/>
    </source>
</evidence>
<dbReference type="PROSITE" id="PS50010">
    <property type="entry name" value="DH_2"/>
    <property type="match status" value="1"/>
</dbReference>
<dbReference type="InterPro" id="IPR001849">
    <property type="entry name" value="PH_domain"/>
</dbReference>
<dbReference type="SMART" id="SM00326">
    <property type="entry name" value="SH3"/>
    <property type="match status" value="1"/>
</dbReference>
<dbReference type="PRINTS" id="PR00452">
    <property type="entry name" value="SH3DOMAIN"/>
</dbReference>
<comment type="subcellular location">
    <subcellularLocation>
        <location evidence="1">Cell projection</location>
        <location evidence="1">Lamellipodium</location>
    </subcellularLocation>
</comment>
<dbReference type="Pfam" id="PF00018">
    <property type="entry name" value="SH3_1"/>
    <property type="match status" value="1"/>
</dbReference>
<dbReference type="GO" id="GO:0016192">
    <property type="term" value="P:vesicle-mediated transport"/>
    <property type="evidence" value="ECO:0007669"/>
    <property type="project" value="UniProtKB-ARBA"/>
</dbReference>
<dbReference type="Gene3D" id="1.20.900.10">
    <property type="entry name" value="Dbl homology (DH) domain"/>
    <property type="match status" value="1"/>
</dbReference>
<dbReference type="PANTHER" id="PTHR46026">
    <property type="entry name" value="RHO-TYPE GUANINE NUCLEOTIDE EXCHANGE FACTOR, ISOFORM F"/>
    <property type="match status" value="1"/>
</dbReference>
<reference evidence="10 11" key="1">
    <citation type="submission" date="2019-08" db="EMBL/GenBank/DDBJ databases">
        <title>Whole genome of Aphis craccivora.</title>
        <authorList>
            <person name="Voronova N.V."/>
            <person name="Shulinski R.S."/>
            <person name="Bandarenka Y.V."/>
            <person name="Zhorov D.G."/>
            <person name="Warner D."/>
        </authorList>
    </citation>
    <scope>NUCLEOTIDE SEQUENCE [LARGE SCALE GENOMIC DNA]</scope>
    <source>
        <strain evidence="10">180601</strain>
        <tissue evidence="10">Whole Body</tissue>
    </source>
</reference>
<dbReference type="Gene3D" id="2.30.30.40">
    <property type="entry name" value="SH3 Domains"/>
    <property type="match status" value="1"/>
</dbReference>
<dbReference type="SUPFAM" id="SSF48065">
    <property type="entry name" value="DBL homology domain (DH-domain)"/>
    <property type="match status" value="1"/>
</dbReference>
<keyword evidence="3" id="KW-0344">Guanine-nucleotide releasing factor</keyword>
<proteinExistence type="predicted"/>
<dbReference type="GO" id="GO:0030027">
    <property type="term" value="C:lamellipodium"/>
    <property type="evidence" value="ECO:0007669"/>
    <property type="project" value="UniProtKB-SubCell"/>
</dbReference>
<evidence type="ECO:0000259" key="7">
    <source>
        <dbReference type="PROSITE" id="PS50002"/>
    </source>
</evidence>
<gene>
    <name evidence="10" type="ORF">FWK35_00023820</name>
</gene>
<organism evidence="10 11">
    <name type="scientific">Aphis craccivora</name>
    <name type="common">Cowpea aphid</name>
    <dbReference type="NCBI Taxonomy" id="307492"/>
    <lineage>
        <taxon>Eukaryota</taxon>
        <taxon>Metazoa</taxon>
        <taxon>Ecdysozoa</taxon>
        <taxon>Arthropoda</taxon>
        <taxon>Hexapoda</taxon>
        <taxon>Insecta</taxon>
        <taxon>Pterygota</taxon>
        <taxon>Neoptera</taxon>
        <taxon>Paraneoptera</taxon>
        <taxon>Hemiptera</taxon>
        <taxon>Sternorrhyncha</taxon>
        <taxon>Aphidomorpha</taxon>
        <taxon>Aphidoidea</taxon>
        <taxon>Aphididae</taxon>
        <taxon>Aphidini</taxon>
        <taxon>Aphis</taxon>
        <taxon>Aphis</taxon>
    </lineage>
</organism>
<dbReference type="AlphaFoldDB" id="A0A6G0YCC0"/>
<dbReference type="Pfam" id="PF00621">
    <property type="entry name" value="RhoGEF"/>
    <property type="match status" value="1"/>
</dbReference>
<dbReference type="GO" id="GO:0005085">
    <property type="term" value="F:guanyl-nucleotide exchange factor activity"/>
    <property type="evidence" value="ECO:0007669"/>
    <property type="project" value="UniProtKB-KW"/>
</dbReference>
<evidence type="ECO:0000256" key="5">
    <source>
        <dbReference type="PROSITE-ProRule" id="PRU00192"/>
    </source>
</evidence>
<comment type="caution">
    <text evidence="10">The sequence shown here is derived from an EMBL/GenBank/DDBJ whole genome shotgun (WGS) entry which is preliminary data.</text>
</comment>
<name>A0A6G0YCC0_APHCR</name>
<dbReference type="SMART" id="SM00233">
    <property type="entry name" value="PH"/>
    <property type="match status" value="1"/>
</dbReference>
<feature type="coiled-coil region" evidence="6">
    <location>
        <begin position="125"/>
        <end position="152"/>
    </location>
</feature>